<protein>
    <submittedName>
        <fullName evidence="10">CAP-Gly domain-containing protein</fullName>
    </submittedName>
</protein>
<comment type="caution">
    <text evidence="10">The sequence shown here is derived from an EMBL/GenBank/DDBJ whole genome shotgun (WGS) entry which is preliminary data.</text>
</comment>
<dbReference type="GO" id="GO:0005938">
    <property type="term" value="C:cell cortex"/>
    <property type="evidence" value="ECO:0007669"/>
    <property type="project" value="TreeGrafter"/>
</dbReference>
<evidence type="ECO:0000256" key="5">
    <source>
        <dbReference type="ARBA" id="ARBA00023054"/>
    </source>
</evidence>
<feature type="domain" description="CAP-Gly" evidence="9">
    <location>
        <begin position="47"/>
        <end position="89"/>
    </location>
</feature>
<feature type="compositionally biased region" description="Polar residues" evidence="8">
    <location>
        <begin position="719"/>
        <end position="732"/>
    </location>
</feature>
<dbReference type="Pfam" id="PF01302">
    <property type="entry name" value="CAP_GLY"/>
    <property type="match status" value="2"/>
</dbReference>
<evidence type="ECO:0000313" key="10">
    <source>
        <dbReference type="EMBL" id="KAI1704971.1"/>
    </source>
</evidence>
<dbReference type="SMART" id="SM01052">
    <property type="entry name" value="CAP_GLY"/>
    <property type="match status" value="2"/>
</dbReference>
<feature type="compositionally biased region" description="Polar residues" evidence="8">
    <location>
        <begin position="861"/>
        <end position="886"/>
    </location>
</feature>
<reference evidence="10" key="1">
    <citation type="submission" date="2022-01" db="EMBL/GenBank/DDBJ databases">
        <title>Genome Sequence Resource for Two Populations of Ditylenchus destructor, the Migratory Endoparasitic Phytonematode.</title>
        <authorList>
            <person name="Zhang H."/>
            <person name="Lin R."/>
            <person name="Xie B."/>
        </authorList>
    </citation>
    <scope>NUCLEOTIDE SEQUENCE</scope>
    <source>
        <strain evidence="10">BazhouSP</strain>
    </source>
</reference>
<keyword evidence="4" id="KW-0677">Repeat</keyword>
<evidence type="ECO:0000256" key="3">
    <source>
        <dbReference type="ARBA" id="ARBA00022701"/>
    </source>
</evidence>
<name>A0AAD4MVK7_9BILA</name>
<keyword evidence="5 7" id="KW-0175">Coiled coil</keyword>
<evidence type="ECO:0000259" key="9">
    <source>
        <dbReference type="PROSITE" id="PS50245"/>
    </source>
</evidence>
<feature type="compositionally biased region" description="Basic and acidic residues" evidence="8">
    <location>
        <begin position="817"/>
        <end position="830"/>
    </location>
</feature>
<comment type="subcellular location">
    <subcellularLocation>
        <location evidence="1">Cytoplasm</location>
        <location evidence="1">Cytoskeleton</location>
    </subcellularLocation>
</comment>
<dbReference type="PROSITE" id="PS50245">
    <property type="entry name" value="CAP_GLY_2"/>
    <property type="match status" value="2"/>
</dbReference>
<feature type="region of interest" description="Disordered" evidence="8">
    <location>
        <begin position="817"/>
        <end position="839"/>
    </location>
</feature>
<feature type="compositionally biased region" description="Polar residues" evidence="8">
    <location>
        <begin position="699"/>
        <end position="709"/>
    </location>
</feature>
<gene>
    <name evidence="10" type="ORF">DdX_13901</name>
</gene>
<dbReference type="Pfam" id="PF16641">
    <property type="entry name" value="CLIP1_ZNF"/>
    <property type="match status" value="1"/>
</dbReference>
<keyword evidence="6" id="KW-0206">Cytoskeleton</keyword>
<dbReference type="InterPro" id="IPR032108">
    <property type="entry name" value="CLIP1_ZNF"/>
</dbReference>
<evidence type="ECO:0000313" key="11">
    <source>
        <dbReference type="Proteomes" id="UP001201812"/>
    </source>
</evidence>
<dbReference type="GO" id="GO:0031122">
    <property type="term" value="P:cytoplasmic microtubule organization"/>
    <property type="evidence" value="ECO:0007669"/>
    <property type="project" value="TreeGrafter"/>
</dbReference>
<evidence type="ECO:0000256" key="1">
    <source>
        <dbReference type="ARBA" id="ARBA00004245"/>
    </source>
</evidence>
<feature type="compositionally biased region" description="Polar residues" evidence="8">
    <location>
        <begin position="533"/>
        <end position="545"/>
    </location>
</feature>
<feature type="region of interest" description="Disordered" evidence="8">
    <location>
        <begin position="375"/>
        <end position="396"/>
    </location>
</feature>
<evidence type="ECO:0000256" key="6">
    <source>
        <dbReference type="ARBA" id="ARBA00023212"/>
    </source>
</evidence>
<dbReference type="Proteomes" id="UP001201812">
    <property type="component" value="Unassembled WGS sequence"/>
</dbReference>
<feature type="domain" description="CAP-Gly" evidence="9">
    <location>
        <begin position="159"/>
        <end position="191"/>
    </location>
</feature>
<dbReference type="EMBL" id="JAKKPZ010000061">
    <property type="protein sequence ID" value="KAI1704971.1"/>
    <property type="molecule type" value="Genomic_DNA"/>
</dbReference>
<dbReference type="InterPro" id="IPR000938">
    <property type="entry name" value="CAP-Gly_domain"/>
</dbReference>
<feature type="region of interest" description="Disordered" evidence="8">
    <location>
        <begin position="430"/>
        <end position="453"/>
    </location>
</feature>
<feature type="region of interest" description="Disordered" evidence="8">
    <location>
        <begin position="680"/>
        <end position="787"/>
    </location>
</feature>
<dbReference type="SUPFAM" id="SSF74924">
    <property type="entry name" value="Cap-Gly domain"/>
    <property type="match status" value="2"/>
</dbReference>
<dbReference type="InterPro" id="IPR036859">
    <property type="entry name" value="CAP-Gly_dom_sf"/>
</dbReference>
<dbReference type="Gene3D" id="2.30.30.190">
    <property type="entry name" value="CAP Gly-rich-like domain"/>
    <property type="match status" value="2"/>
</dbReference>
<evidence type="ECO:0000256" key="7">
    <source>
        <dbReference type="SAM" id="Coils"/>
    </source>
</evidence>
<feature type="compositionally biased region" description="Polar residues" evidence="8">
    <location>
        <begin position="769"/>
        <end position="781"/>
    </location>
</feature>
<feature type="region of interest" description="Disordered" evidence="8">
    <location>
        <begin position="525"/>
        <end position="545"/>
    </location>
</feature>
<keyword evidence="2" id="KW-0963">Cytoplasm</keyword>
<feature type="region of interest" description="Disordered" evidence="8">
    <location>
        <begin position="861"/>
        <end position="892"/>
    </location>
</feature>
<accession>A0AAD4MVK7</accession>
<sequence length="1057" mass="115823">MSGLPRTLSKESLFSITSDAPCSEIYRLGDRCQITADGREGIVAFVGTTSFAPGDWVGLVLEKPDGKNDGSVTGVRYFECRPKHGVFCRPSKLTKISAGPSASSPSISISSPTPSIRSQATKSLYAQECGFDVGERVMIHGGKNGVVKFLDRVDGDLIAGILLDRPLGTCDGTYNGVRYFKANPLYGTYVPADKVKKVASVQPAKVAVRHTKTSAMRQWKGSQESLNSIGMSSTCSYRQSPKFSVRMAAHSPSMKESDMIASLKTCLQEKEAHLEHLSKELDQQKVEIELLNQVKSKSVNPEEFQRIKSLLAKADSERSELQAQLYMKDNKIEELVFSLDEAEVLQSTLQSELEKLKHSQAELAAEAQTREKISWKDAEMSSSETQTDEIKEEEKTTEKVLMHSVTQTDCKQFKESNVQTIKNELQDKECQAEKPKTNDAGVGASFEPEKPTTHDTACQAVSNFAHVSVEAVLKPETNQSQCQTDTKSFADAHVEAIFEVEKPVIAESGSQTDARTTHEVGVEANVEPEKPQSVENGSQAGSSFSDLSHAHMQTESKAVQNAENQTLKAEMSEIAVEANFEPEKPATTHLSTQTPVKTFADMESEAKFEQPKVTVAESHAQTESPTLTEKGVEAKIEDQKPEISHVGVQISPEVVHKSHSTSQTVVKVYSEAASEAKIENPKPVTMHFGSQISPEVKSTAHSESQTITKEYSEIGSENPKPTTAHFGSQISPEITPRAHSESQTVVKQFSEMGSEARIEDPKAPVAHCESQTSPQKTTDAGSQMEKVERAEMECQTLKGVGCADFGAQTIEKAAKIEHREAQTEANKSKEAAIQFTSDPFSLPEVNQRLAKLEEENQSLKTTLQNQRTTDQGSHSDATSPAKNKTASPKAAKDVVELDVSKLDFVNGINSWEEKYRAQAEKVDKLDSAVTFLNSIISEQNATIQKLKADLADPQASKDRIEGSDFASKPKPLKMRSYCDNCEVFDEHDTSECPVEQARQQEMRQHTVTSPGAPFSVESSARGIKGKKPVIHRPFCDHCEAFVHETADCPNASKGIKI</sequence>
<evidence type="ECO:0000256" key="8">
    <source>
        <dbReference type="SAM" id="MobiDB-lite"/>
    </source>
</evidence>
<keyword evidence="3" id="KW-0493">Microtubule</keyword>
<feature type="coiled-coil region" evidence="7">
    <location>
        <begin position="260"/>
        <end position="362"/>
    </location>
</feature>
<dbReference type="GO" id="GO:0005634">
    <property type="term" value="C:nucleus"/>
    <property type="evidence" value="ECO:0007669"/>
    <property type="project" value="TreeGrafter"/>
</dbReference>
<dbReference type="GO" id="GO:0051010">
    <property type="term" value="F:microtubule plus-end binding"/>
    <property type="evidence" value="ECO:0007669"/>
    <property type="project" value="TreeGrafter"/>
</dbReference>
<dbReference type="PROSITE" id="PS00845">
    <property type="entry name" value="CAP_GLY_1"/>
    <property type="match status" value="1"/>
</dbReference>
<feature type="region of interest" description="Disordered" evidence="8">
    <location>
        <begin position="96"/>
        <end position="115"/>
    </location>
</feature>
<organism evidence="10 11">
    <name type="scientific">Ditylenchus destructor</name>
    <dbReference type="NCBI Taxonomy" id="166010"/>
    <lineage>
        <taxon>Eukaryota</taxon>
        <taxon>Metazoa</taxon>
        <taxon>Ecdysozoa</taxon>
        <taxon>Nematoda</taxon>
        <taxon>Chromadorea</taxon>
        <taxon>Rhabditida</taxon>
        <taxon>Tylenchina</taxon>
        <taxon>Tylenchomorpha</taxon>
        <taxon>Sphaerularioidea</taxon>
        <taxon>Anguinidae</taxon>
        <taxon>Anguininae</taxon>
        <taxon>Ditylenchus</taxon>
    </lineage>
</organism>
<dbReference type="AlphaFoldDB" id="A0AAD4MVK7"/>
<evidence type="ECO:0000256" key="2">
    <source>
        <dbReference type="ARBA" id="ARBA00022490"/>
    </source>
</evidence>
<keyword evidence="11" id="KW-1185">Reference proteome</keyword>
<dbReference type="PANTHER" id="PTHR18916:SF85">
    <property type="entry name" value="TUBULIN-FOLDING COFACTOR B"/>
    <property type="match status" value="1"/>
</dbReference>
<evidence type="ECO:0000256" key="4">
    <source>
        <dbReference type="ARBA" id="ARBA00022737"/>
    </source>
</evidence>
<dbReference type="GO" id="GO:0035371">
    <property type="term" value="C:microtubule plus-end"/>
    <property type="evidence" value="ECO:0007669"/>
    <property type="project" value="TreeGrafter"/>
</dbReference>
<proteinExistence type="predicted"/>
<dbReference type="PANTHER" id="PTHR18916">
    <property type="entry name" value="DYNACTIN 1-RELATED MICROTUBULE-BINDING"/>
    <property type="match status" value="1"/>
</dbReference>